<comment type="caution">
    <text evidence="1">The sequence shown here is derived from an EMBL/GenBank/DDBJ whole genome shotgun (WGS) entry which is preliminary data.</text>
</comment>
<dbReference type="AlphaFoldDB" id="A0A9X2FC88"/>
<dbReference type="Proteomes" id="UP001155241">
    <property type="component" value="Unassembled WGS sequence"/>
</dbReference>
<gene>
    <name evidence="1" type="ORF">NG895_05275</name>
</gene>
<protein>
    <submittedName>
        <fullName evidence="1">Uncharacterized protein</fullName>
    </submittedName>
</protein>
<organism evidence="1 2">
    <name type="scientific">Aeoliella straminimaris</name>
    <dbReference type="NCBI Taxonomy" id="2954799"/>
    <lineage>
        <taxon>Bacteria</taxon>
        <taxon>Pseudomonadati</taxon>
        <taxon>Planctomycetota</taxon>
        <taxon>Planctomycetia</taxon>
        <taxon>Pirellulales</taxon>
        <taxon>Lacipirellulaceae</taxon>
        <taxon>Aeoliella</taxon>
    </lineage>
</organism>
<dbReference type="RefSeq" id="WP_252851417.1">
    <property type="nucleotide sequence ID" value="NZ_JAMXLR010000023.1"/>
</dbReference>
<accession>A0A9X2FC88</accession>
<sequence>MNEESFETAEERVDALVEEIIHAVKPKFDEVYITGTGAISCSILGQGGSPRIWMSFSRCRPPLADKLHLQFIVERLAAHSGHSVDEIVSAIQLPQTEMKLRYRDKEGIIDGFITSMNDIAALLQLFPDRAPLSSP</sequence>
<name>A0A9X2FC88_9BACT</name>
<evidence type="ECO:0000313" key="2">
    <source>
        <dbReference type="Proteomes" id="UP001155241"/>
    </source>
</evidence>
<reference evidence="1" key="1">
    <citation type="submission" date="2022-06" db="EMBL/GenBank/DDBJ databases">
        <title>Aeoliella straminimaris, a novel planctomycete from sediments.</title>
        <authorList>
            <person name="Vitorino I.R."/>
            <person name="Lage O.M."/>
        </authorList>
    </citation>
    <scope>NUCLEOTIDE SEQUENCE</scope>
    <source>
        <strain evidence="1">ICT_H6.2</strain>
    </source>
</reference>
<evidence type="ECO:0000313" key="1">
    <source>
        <dbReference type="EMBL" id="MCO6043311.1"/>
    </source>
</evidence>
<dbReference type="EMBL" id="JAMXLR010000023">
    <property type="protein sequence ID" value="MCO6043311.1"/>
    <property type="molecule type" value="Genomic_DNA"/>
</dbReference>
<keyword evidence="2" id="KW-1185">Reference proteome</keyword>
<proteinExistence type="predicted"/>